<reference evidence="7" key="1">
    <citation type="submission" date="2022-01" db="EMBL/GenBank/DDBJ databases">
        <authorList>
            <person name="King R."/>
        </authorList>
    </citation>
    <scope>NUCLEOTIDE SEQUENCE</scope>
</reference>
<keyword evidence="2" id="KW-0805">Transcription regulation</keyword>
<comment type="subcellular location">
    <subcellularLocation>
        <location evidence="1">Nucleus</location>
    </subcellularLocation>
</comment>
<sequence>MDIVDPLEISDRKIMKSDEEILTPVLSMTVEDDGSLGEEHEEQEVEIPSSLLDTNIDTTDADDVQYEFREDGVTYRVMQMSSDSVETLTPDIAEATATITTDSGHHSVQAIYNYPMNGGIFVLGAPQKVVPINTTSQKTIISRVHEENSRPTTVCRRDDRRRATHNEVERRRRDKINSWIIKLSKIIPECKNESSKGNFEAQSKGGILAKACDYITELRDSNQRLMVYAKENEQLIAEVDKLSQKVEELRHENERLRQSLRQCSNDS</sequence>
<name>A0A9P0HJD3_NEZVI</name>
<dbReference type="Pfam" id="PF00010">
    <property type="entry name" value="HLH"/>
    <property type="match status" value="1"/>
</dbReference>
<feature type="coiled-coil region" evidence="5">
    <location>
        <begin position="218"/>
        <end position="266"/>
    </location>
</feature>
<proteinExistence type="predicted"/>
<dbReference type="PANTHER" id="PTHR46117">
    <property type="entry name" value="FI24210P1"/>
    <property type="match status" value="1"/>
</dbReference>
<dbReference type="PANTHER" id="PTHR46117:SF3">
    <property type="entry name" value="FI24210P1"/>
    <property type="match status" value="1"/>
</dbReference>
<evidence type="ECO:0000256" key="3">
    <source>
        <dbReference type="ARBA" id="ARBA00023163"/>
    </source>
</evidence>
<dbReference type="GO" id="GO:0000981">
    <property type="term" value="F:DNA-binding transcription factor activity, RNA polymerase II-specific"/>
    <property type="evidence" value="ECO:0007669"/>
    <property type="project" value="TreeGrafter"/>
</dbReference>
<feature type="domain" description="BHLH" evidence="6">
    <location>
        <begin position="160"/>
        <end position="218"/>
    </location>
</feature>
<dbReference type="InterPro" id="IPR011598">
    <property type="entry name" value="bHLH_dom"/>
</dbReference>
<dbReference type="EMBL" id="OV725081">
    <property type="protein sequence ID" value="CAH1402995.1"/>
    <property type="molecule type" value="Genomic_DNA"/>
</dbReference>
<dbReference type="PROSITE" id="PS50888">
    <property type="entry name" value="BHLH"/>
    <property type="match status" value="1"/>
</dbReference>
<dbReference type="InterPro" id="IPR036638">
    <property type="entry name" value="HLH_DNA-bd_sf"/>
</dbReference>
<dbReference type="GO" id="GO:0005634">
    <property type="term" value="C:nucleus"/>
    <property type="evidence" value="ECO:0007669"/>
    <property type="project" value="UniProtKB-SubCell"/>
</dbReference>
<dbReference type="OrthoDB" id="690068at2759"/>
<keyword evidence="5" id="KW-0175">Coiled coil</keyword>
<dbReference type="Gene3D" id="4.10.280.10">
    <property type="entry name" value="Helix-loop-helix DNA-binding domain"/>
    <property type="match status" value="1"/>
</dbReference>
<dbReference type="SMART" id="SM00353">
    <property type="entry name" value="HLH"/>
    <property type="match status" value="1"/>
</dbReference>
<keyword evidence="4" id="KW-0539">Nucleus</keyword>
<dbReference type="GO" id="GO:0000978">
    <property type="term" value="F:RNA polymerase II cis-regulatory region sequence-specific DNA binding"/>
    <property type="evidence" value="ECO:0007669"/>
    <property type="project" value="TreeGrafter"/>
</dbReference>
<dbReference type="InterPro" id="IPR051732">
    <property type="entry name" value="USF"/>
</dbReference>
<accession>A0A9P0HJD3</accession>
<protein>
    <recommendedName>
        <fullName evidence="6">BHLH domain-containing protein</fullName>
    </recommendedName>
</protein>
<evidence type="ECO:0000256" key="2">
    <source>
        <dbReference type="ARBA" id="ARBA00023015"/>
    </source>
</evidence>
<dbReference type="CDD" id="cd11396">
    <property type="entry name" value="bHLHzip_USF"/>
    <property type="match status" value="1"/>
</dbReference>
<evidence type="ECO:0000256" key="1">
    <source>
        <dbReference type="ARBA" id="ARBA00004123"/>
    </source>
</evidence>
<gene>
    <name evidence="7" type="ORF">NEZAVI_LOCUS11678</name>
</gene>
<evidence type="ECO:0000256" key="4">
    <source>
        <dbReference type="ARBA" id="ARBA00023242"/>
    </source>
</evidence>
<keyword evidence="3" id="KW-0804">Transcription</keyword>
<dbReference type="Proteomes" id="UP001152798">
    <property type="component" value="Chromosome 5"/>
</dbReference>
<dbReference type="AlphaFoldDB" id="A0A9P0HJD3"/>
<keyword evidence="8" id="KW-1185">Reference proteome</keyword>
<evidence type="ECO:0000256" key="5">
    <source>
        <dbReference type="SAM" id="Coils"/>
    </source>
</evidence>
<evidence type="ECO:0000259" key="6">
    <source>
        <dbReference type="PROSITE" id="PS50888"/>
    </source>
</evidence>
<evidence type="ECO:0000313" key="7">
    <source>
        <dbReference type="EMBL" id="CAH1402995.1"/>
    </source>
</evidence>
<dbReference type="SUPFAM" id="SSF47459">
    <property type="entry name" value="HLH, helix-loop-helix DNA-binding domain"/>
    <property type="match status" value="1"/>
</dbReference>
<organism evidence="7 8">
    <name type="scientific">Nezara viridula</name>
    <name type="common">Southern green stink bug</name>
    <name type="synonym">Cimex viridulus</name>
    <dbReference type="NCBI Taxonomy" id="85310"/>
    <lineage>
        <taxon>Eukaryota</taxon>
        <taxon>Metazoa</taxon>
        <taxon>Ecdysozoa</taxon>
        <taxon>Arthropoda</taxon>
        <taxon>Hexapoda</taxon>
        <taxon>Insecta</taxon>
        <taxon>Pterygota</taxon>
        <taxon>Neoptera</taxon>
        <taxon>Paraneoptera</taxon>
        <taxon>Hemiptera</taxon>
        <taxon>Heteroptera</taxon>
        <taxon>Panheteroptera</taxon>
        <taxon>Pentatomomorpha</taxon>
        <taxon>Pentatomoidea</taxon>
        <taxon>Pentatomidae</taxon>
        <taxon>Pentatominae</taxon>
        <taxon>Nezara</taxon>
    </lineage>
</organism>
<dbReference type="GO" id="GO:0046983">
    <property type="term" value="F:protein dimerization activity"/>
    <property type="evidence" value="ECO:0007669"/>
    <property type="project" value="InterPro"/>
</dbReference>
<evidence type="ECO:0000313" key="8">
    <source>
        <dbReference type="Proteomes" id="UP001152798"/>
    </source>
</evidence>